<gene>
    <name evidence="1" type="ORF">C4561_05775</name>
</gene>
<organism evidence="1 2">
    <name type="scientific">candidate division WWE3 bacterium</name>
    <dbReference type="NCBI Taxonomy" id="2053526"/>
    <lineage>
        <taxon>Bacteria</taxon>
        <taxon>Katanobacteria</taxon>
    </lineage>
</organism>
<accession>A0A3A4ZAF6</accession>
<dbReference type="EMBL" id="QZJF01000025">
    <property type="protein sequence ID" value="RJR26222.1"/>
    <property type="molecule type" value="Genomic_DNA"/>
</dbReference>
<dbReference type="AlphaFoldDB" id="A0A3A4ZAF6"/>
<dbReference type="Gene3D" id="3.20.20.80">
    <property type="entry name" value="Glycosidases"/>
    <property type="match status" value="1"/>
</dbReference>
<evidence type="ECO:0000313" key="1">
    <source>
        <dbReference type="EMBL" id="RJR26222.1"/>
    </source>
</evidence>
<dbReference type="Proteomes" id="UP000265540">
    <property type="component" value="Unassembled WGS sequence"/>
</dbReference>
<sequence length="291" mass="32527">MQNSIFLIKILNQDIIAAIAKQLHNGSIDPNSLKEHFGTEMDVYSTVNVFQGEDLFSKFPDAKAVEGQGKTVAGDTYVGVCPTHPGVRDFALEKVRNLIAEGVRGIWLDHLRYPTIWESQTHEIFDTCYCDRCLKLFSEEIDESIDGATLEDKVLLIDGSFYIEWLDFKIGQINSLVKSIKDEIVKSGKDIKLGIFVVPWEEKDYGSGMKRLLGQDLISLSGVADVISPMLYYKEIGESPEWIKEKISYYWDLGISVVPAISLANSSPDVLTELLNTMSVSASNGVIISRY</sequence>
<reference evidence="1 2" key="1">
    <citation type="journal article" date="2017" name="ISME J.">
        <title>Energy and carbon metabolisms in a deep terrestrial subsurface fluid microbial community.</title>
        <authorList>
            <person name="Momper L."/>
            <person name="Jungbluth S.P."/>
            <person name="Lee M.D."/>
            <person name="Amend J.P."/>
        </authorList>
    </citation>
    <scope>NUCLEOTIDE SEQUENCE [LARGE SCALE GENOMIC DNA]</scope>
    <source>
        <strain evidence="1">SURF_46</strain>
    </source>
</reference>
<comment type="caution">
    <text evidence="1">The sequence shown here is derived from an EMBL/GenBank/DDBJ whole genome shotgun (WGS) entry which is preliminary data.</text>
</comment>
<evidence type="ECO:0008006" key="3">
    <source>
        <dbReference type="Google" id="ProtNLM"/>
    </source>
</evidence>
<proteinExistence type="predicted"/>
<evidence type="ECO:0000313" key="2">
    <source>
        <dbReference type="Proteomes" id="UP000265540"/>
    </source>
</evidence>
<protein>
    <recommendedName>
        <fullName evidence="3">DUF4015 domain-containing protein</fullName>
    </recommendedName>
</protein>
<name>A0A3A4ZAF6_UNCKA</name>